<feature type="region of interest" description="Disordered" evidence="7">
    <location>
        <begin position="117"/>
        <end position="209"/>
    </location>
</feature>
<evidence type="ECO:0000256" key="1">
    <source>
        <dbReference type="ARBA" id="ARBA00004123"/>
    </source>
</evidence>
<keyword evidence="3" id="KW-0238">DNA-binding</keyword>
<evidence type="ECO:0000259" key="8">
    <source>
        <dbReference type="PROSITE" id="PS50217"/>
    </source>
</evidence>
<dbReference type="CDD" id="cd14705">
    <property type="entry name" value="bZIP_Zip1"/>
    <property type="match status" value="1"/>
</dbReference>
<protein>
    <recommendedName>
        <fullName evidence="8">BZIP domain-containing protein</fullName>
    </recommendedName>
</protein>
<evidence type="ECO:0000256" key="7">
    <source>
        <dbReference type="SAM" id="MobiDB-lite"/>
    </source>
</evidence>
<evidence type="ECO:0000256" key="4">
    <source>
        <dbReference type="ARBA" id="ARBA00023163"/>
    </source>
</evidence>
<keyword evidence="2" id="KW-0805">Transcription regulation</keyword>
<dbReference type="SMART" id="SM00338">
    <property type="entry name" value="BRLZ"/>
    <property type="match status" value="1"/>
</dbReference>
<name>A0ABR1JWX8_9AGAR</name>
<dbReference type="EMBL" id="JBANRG010000003">
    <property type="protein sequence ID" value="KAK7468670.1"/>
    <property type="molecule type" value="Genomic_DNA"/>
</dbReference>
<feature type="compositionally biased region" description="Low complexity" evidence="7">
    <location>
        <begin position="49"/>
        <end position="65"/>
    </location>
</feature>
<keyword evidence="5" id="KW-0539">Nucleus</keyword>
<sequence>MLSHQKGFEGFDSQASSLLTSNVQAELDRWQKIVFFSDMDDGRTPSFPSQSNRSNEQSSSSGSRSTQDQNNPVNTTTSTDVSDALLLAQFAATSGLSQHPHRHDEFYATMLSLLQSQSHDTPSSSSFPFGGSPFNNPSHPQTQPSFQPANWTQNQNQNAQSMFPSSAFPYPQPSMMPLPQSSASTARNVAAPPTSPSIPAPATTDPNDPAAMDEAVVAEDKRRRNTLASARFRIKKKQRNLNLERTVSDLTGRAEELEREAADLRRENGWLKEIVMLKGSRLAGLDVSPHTLRAQGETSGAGSSNIAAASDSAASSSRQEEKSASEDSDSGSDYQPEDSRKREMKKKDKGKGKK</sequence>
<comment type="caution">
    <text evidence="9">The sequence shown here is derived from an EMBL/GenBank/DDBJ whole genome shotgun (WGS) entry which is preliminary data.</text>
</comment>
<evidence type="ECO:0000256" key="5">
    <source>
        <dbReference type="ARBA" id="ARBA00023242"/>
    </source>
</evidence>
<feature type="compositionally biased region" description="Low complexity" evidence="7">
    <location>
        <begin position="122"/>
        <end position="138"/>
    </location>
</feature>
<dbReference type="Gene3D" id="1.20.5.170">
    <property type="match status" value="1"/>
</dbReference>
<dbReference type="SUPFAM" id="SSF57959">
    <property type="entry name" value="Leucine zipper domain"/>
    <property type="match status" value="1"/>
</dbReference>
<feature type="compositionally biased region" description="Low complexity" evidence="7">
    <location>
        <begin position="300"/>
        <end position="317"/>
    </location>
</feature>
<reference evidence="9 10" key="1">
    <citation type="submission" date="2024-01" db="EMBL/GenBank/DDBJ databases">
        <title>A draft genome for the cacao thread blight pathogen Marasmiellus scandens.</title>
        <authorList>
            <person name="Baruah I.K."/>
            <person name="Leung J."/>
            <person name="Bukari Y."/>
            <person name="Amoako-Attah I."/>
            <person name="Meinhardt L.W."/>
            <person name="Bailey B.A."/>
            <person name="Cohen S.P."/>
        </authorList>
    </citation>
    <scope>NUCLEOTIDE SEQUENCE [LARGE SCALE GENOMIC DNA]</scope>
    <source>
        <strain evidence="9 10">GH-19</strain>
    </source>
</reference>
<feature type="compositionally biased region" description="Low complexity" evidence="7">
    <location>
        <begin position="200"/>
        <end position="209"/>
    </location>
</feature>
<evidence type="ECO:0000313" key="9">
    <source>
        <dbReference type="EMBL" id="KAK7468670.1"/>
    </source>
</evidence>
<proteinExistence type="predicted"/>
<feature type="compositionally biased region" description="Low complexity" evidence="7">
    <location>
        <begin position="147"/>
        <end position="160"/>
    </location>
</feature>
<evidence type="ECO:0000313" key="10">
    <source>
        <dbReference type="Proteomes" id="UP001498398"/>
    </source>
</evidence>
<keyword evidence="4" id="KW-0804">Transcription</keyword>
<accession>A0ABR1JWX8</accession>
<evidence type="ECO:0000256" key="3">
    <source>
        <dbReference type="ARBA" id="ARBA00023125"/>
    </source>
</evidence>
<dbReference type="InterPro" id="IPR046347">
    <property type="entry name" value="bZIP_sf"/>
</dbReference>
<feature type="compositionally biased region" description="Basic residues" evidence="7">
    <location>
        <begin position="342"/>
        <end position="354"/>
    </location>
</feature>
<feature type="coiled-coil region" evidence="6">
    <location>
        <begin position="240"/>
        <end position="274"/>
    </location>
</feature>
<evidence type="ECO:0000256" key="2">
    <source>
        <dbReference type="ARBA" id="ARBA00023015"/>
    </source>
</evidence>
<dbReference type="PROSITE" id="PS00036">
    <property type="entry name" value="BZIP_BASIC"/>
    <property type="match status" value="1"/>
</dbReference>
<feature type="compositionally biased region" description="Polar residues" evidence="7">
    <location>
        <begin position="66"/>
        <end position="78"/>
    </location>
</feature>
<keyword evidence="10" id="KW-1185">Reference proteome</keyword>
<dbReference type="InterPro" id="IPR004827">
    <property type="entry name" value="bZIP"/>
</dbReference>
<feature type="domain" description="BZIP" evidence="8">
    <location>
        <begin position="219"/>
        <end position="273"/>
    </location>
</feature>
<dbReference type="PANTHER" id="PTHR13044:SF14">
    <property type="entry name" value="CRYPTOCEPHAL, ISOFORM A"/>
    <property type="match status" value="1"/>
</dbReference>
<feature type="region of interest" description="Disordered" evidence="7">
    <location>
        <begin position="293"/>
        <end position="354"/>
    </location>
</feature>
<dbReference type="PANTHER" id="PTHR13044">
    <property type="entry name" value="ACTIVATING TRANSCRIPTION FACTOR ATF 4/5"/>
    <property type="match status" value="1"/>
</dbReference>
<dbReference type="Pfam" id="PF07716">
    <property type="entry name" value="bZIP_2"/>
    <property type="match status" value="1"/>
</dbReference>
<organism evidence="9 10">
    <name type="scientific">Marasmiellus scandens</name>
    <dbReference type="NCBI Taxonomy" id="2682957"/>
    <lineage>
        <taxon>Eukaryota</taxon>
        <taxon>Fungi</taxon>
        <taxon>Dikarya</taxon>
        <taxon>Basidiomycota</taxon>
        <taxon>Agaricomycotina</taxon>
        <taxon>Agaricomycetes</taxon>
        <taxon>Agaricomycetidae</taxon>
        <taxon>Agaricales</taxon>
        <taxon>Marasmiineae</taxon>
        <taxon>Omphalotaceae</taxon>
        <taxon>Marasmiellus</taxon>
    </lineage>
</organism>
<evidence type="ECO:0000256" key="6">
    <source>
        <dbReference type="SAM" id="Coils"/>
    </source>
</evidence>
<dbReference type="Proteomes" id="UP001498398">
    <property type="component" value="Unassembled WGS sequence"/>
</dbReference>
<dbReference type="PROSITE" id="PS50217">
    <property type="entry name" value="BZIP"/>
    <property type="match status" value="1"/>
</dbReference>
<comment type="subcellular location">
    <subcellularLocation>
        <location evidence="1">Nucleus</location>
    </subcellularLocation>
</comment>
<feature type="region of interest" description="Disordered" evidence="7">
    <location>
        <begin position="41"/>
        <end position="78"/>
    </location>
</feature>
<keyword evidence="6" id="KW-0175">Coiled coil</keyword>
<gene>
    <name evidence="9" type="ORF">VKT23_003174</name>
</gene>